<accession>A0A517Z2G2</accession>
<name>A0A517Z2G2_9PLAN</name>
<feature type="transmembrane region" description="Helical" evidence="5">
    <location>
        <begin position="96"/>
        <end position="119"/>
    </location>
</feature>
<dbReference type="Pfam" id="PF03471">
    <property type="entry name" value="CorC_HlyC"/>
    <property type="match status" value="1"/>
</dbReference>
<evidence type="ECO:0000256" key="5">
    <source>
        <dbReference type="SAM" id="Phobius"/>
    </source>
</evidence>
<evidence type="ECO:0000259" key="7">
    <source>
        <dbReference type="PROSITE" id="PS51846"/>
    </source>
</evidence>
<evidence type="ECO:0008006" key="10">
    <source>
        <dbReference type="Google" id="ProtNLM"/>
    </source>
</evidence>
<protein>
    <recommendedName>
        <fullName evidence="10">Magnesium and cobalt efflux protein CorC</fullName>
    </recommendedName>
</protein>
<proteinExistence type="predicted"/>
<feature type="domain" description="CNNM transmembrane" evidence="7">
    <location>
        <begin position="7"/>
        <end position="197"/>
    </location>
</feature>
<dbReference type="Pfam" id="PF01595">
    <property type="entry name" value="CNNM"/>
    <property type="match status" value="1"/>
</dbReference>
<evidence type="ECO:0000313" key="8">
    <source>
        <dbReference type="EMBL" id="QDU36658.1"/>
    </source>
</evidence>
<keyword evidence="2 3" id="KW-0129">CBS domain</keyword>
<keyword evidence="1" id="KW-0677">Repeat</keyword>
<dbReference type="EMBL" id="CP036275">
    <property type="protein sequence ID" value="QDU36658.1"/>
    <property type="molecule type" value="Genomic_DNA"/>
</dbReference>
<dbReference type="GO" id="GO:0050660">
    <property type="term" value="F:flavin adenine dinucleotide binding"/>
    <property type="evidence" value="ECO:0007669"/>
    <property type="project" value="InterPro"/>
</dbReference>
<feature type="transmembrane region" description="Helical" evidence="5">
    <location>
        <begin position="12"/>
        <end position="38"/>
    </location>
</feature>
<evidence type="ECO:0000256" key="3">
    <source>
        <dbReference type="PROSITE-ProRule" id="PRU00703"/>
    </source>
</evidence>
<dbReference type="InterPro" id="IPR002550">
    <property type="entry name" value="CNNM"/>
</dbReference>
<dbReference type="KEGG" id="mri:Mal4_09460"/>
<evidence type="ECO:0000256" key="2">
    <source>
        <dbReference type="ARBA" id="ARBA00023122"/>
    </source>
</evidence>
<dbReference type="InterPro" id="IPR036318">
    <property type="entry name" value="FAD-bd_PCMH-like_sf"/>
</dbReference>
<keyword evidence="4 5" id="KW-1133">Transmembrane helix</keyword>
<dbReference type="InterPro" id="IPR016169">
    <property type="entry name" value="FAD-bd_PCMH_sub2"/>
</dbReference>
<evidence type="ECO:0000256" key="1">
    <source>
        <dbReference type="ARBA" id="ARBA00022737"/>
    </source>
</evidence>
<gene>
    <name evidence="8" type="ORF">Mal4_09460</name>
</gene>
<evidence type="ECO:0000313" key="9">
    <source>
        <dbReference type="Proteomes" id="UP000320496"/>
    </source>
</evidence>
<dbReference type="Pfam" id="PF00571">
    <property type="entry name" value="CBS"/>
    <property type="match status" value="1"/>
</dbReference>
<dbReference type="InterPro" id="IPR046342">
    <property type="entry name" value="CBS_dom_sf"/>
</dbReference>
<organism evidence="8 9">
    <name type="scientific">Maioricimonas rarisocia</name>
    <dbReference type="NCBI Taxonomy" id="2528026"/>
    <lineage>
        <taxon>Bacteria</taxon>
        <taxon>Pseudomonadati</taxon>
        <taxon>Planctomycetota</taxon>
        <taxon>Planctomycetia</taxon>
        <taxon>Planctomycetales</taxon>
        <taxon>Planctomycetaceae</taxon>
        <taxon>Maioricimonas</taxon>
    </lineage>
</organism>
<dbReference type="Gene3D" id="3.30.465.10">
    <property type="match status" value="1"/>
</dbReference>
<feature type="transmembrane region" description="Helical" evidence="5">
    <location>
        <begin position="66"/>
        <end position="84"/>
    </location>
</feature>
<dbReference type="AlphaFoldDB" id="A0A517Z2G2"/>
<dbReference type="GO" id="GO:0005886">
    <property type="term" value="C:plasma membrane"/>
    <property type="evidence" value="ECO:0007669"/>
    <property type="project" value="TreeGrafter"/>
</dbReference>
<reference evidence="8 9" key="1">
    <citation type="submission" date="2019-02" db="EMBL/GenBank/DDBJ databases">
        <title>Deep-cultivation of Planctomycetes and their phenomic and genomic characterization uncovers novel biology.</title>
        <authorList>
            <person name="Wiegand S."/>
            <person name="Jogler M."/>
            <person name="Boedeker C."/>
            <person name="Pinto D."/>
            <person name="Vollmers J."/>
            <person name="Rivas-Marin E."/>
            <person name="Kohn T."/>
            <person name="Peeters S.H."/>
            <person name="Heuer A."/>
            <person name="Rast P."/>
            <person name="Oberbeckmann S."/>
            <person name="Bunk B."/>
            <person name="Jeske O."/>
            <person name="Meyerdierks A."/>
            <person name="Storesund J.E."/>
            <person name="Kallscheuer N."/>
            <person name="Luecker S."/>
            <person name="Lage O.M."/>
            <person name="Pohl T."/>
            <person name="Merkel B.J."/>
            <person name="Hornburger P."/>
            <person name="Mueller R.-W."/>
            <person name="Bruemmer F."/>
            <person name="Labrenz M."/>
            <person name="Spormann A.M."/>
            <person name="Op den Camp H."/>
            <person name="Overmann J."/>
            <person name="Amann R."/>
            <person name="Jetten M.S.M."/>
            <person name="Mascher T."/>
            <person name="Medema M.H."/>
            <person name="Devos D.P."/>
            <person name="Kaster A.-K."/>
            <person name="Ovreas L."/>
            <person name="Rohde M."/>
            <person name="Galperin M.Y."/>
            <person name="Jogler C."/>
        </authorList>
    </citation>
    <scope>NUCLEOTIDE SEQUENCE [LARGE SCALE GENOMIC DNA]</scope>
    <source>
        <strain evidence="8 9">Mal4</strain>
    </source>
</reference>
<dbReference type="SUPFAM" id="SSF54631">
    <property type="entry name" value="CBS-domain pair"/>
    <property type="match status" value="1"/>
</dbReference>
<dbReference type="RefSeq" id="WP_145367296.1">
    <property type="nucleotide sequence ID" value="NZ_CP036275.1"/>
</dbReference>
<dbReference type="PANTHER" id="PTHR22777">
    <property type="entry name" value="HEMOLYSIN-RELATED"/>
    <property type="match status" value="1"/>
</dbReference>
<dbReference type="PROSITE" id="PS51846">
    <property type="entry name" value="CNNM"/>
    <property type="match status" value="1"/>
</dbReference>
<evidence type="ECO:0000259" key="6">
    <source>
        <dbReference type="PROSITE" id="PS51371"/>
    </source>
</evidence>
<dbReference type="OrthoDB" id="235333at2"/>
<dbReference type="InterPro" id="IPR005170">
    <property type="entry name" value="Transptr-assoc_dom"/>
</dbReference>
<dbReference type="PROSITE" id="PS51371">
    <property type="entry name" value="CBS"/>
    <property type="match status" value="1"/>
</dbReference>
<dbReference type="SMART" id="SM01091">
    <property type="entry name" value="CorC_HlyC"/>
    <property type="match status" value="1"/>
</dbReference>
<keyword evidence="4 5" id="KW-0472">Membrane</keyword>
<dbReference type="PANTHER" id="PTHR22777:SF17">
    <property type="entry name" value="UPF0053 PROTEIN SLL0260"/>
    <property type="match status" value="1"/>
</dbReference>
<evidence type="ECO:0000256" key="4">
    <source>
        <dbReference type="PROSITE-ProRule" id="PRU01193"/>
    </source>
</evidence>
<keyword evidence="4 5" id="KW-0812">Transmembrane</keyword>
<dbReference type="SUPFAM" id="SSF56176">
    <property type="entry name" value="FAD-binding/transporter-associated domain-like"/>
    <property type="match status" value="1"/>
</dbReference>
<dbReference type="Gene3D" id="3.10.580.10">
    <property type="entry name" value="CBS-domain"/>
    <property type="match status" value="1"/>
</dbReference>
<dbReference type="InterPro" id="IPR000644">
    <property type="entry name" value="CBS_dom"/>
</dbReference>
<dbReference type="Proteomes" id="UP000320496">
    <property type="component" value="Chromosome"/>
</dbReference>
<keyword evidence="9" id="KW-1185">Reference proteome</keyword>
<sequence length="431" mass="47818">MNEFLNAAPLWLPGAAAMAGLIVASGFFSGSETAIFYLSRDELRIMQMGKPRERMVAELLRDPDRVLTAILFWNLLINLTYFAVSVVTARQLMRGGYSGLAGLISFLALAAIIVFGEIVPKSLSIALRRHIAVLVSYPLALAVRILDPILPTLSAITRGLRRAFWPNLRVEPYIDTDDIERAVAISEVGVEIIRHEQELLHSVLDLSNTTVEEIMRPRGTYPVWRPPIQRDALIGTSVTADYLLVQEQDGEGIASAVPLSAMSSIPEDDIEKLAEAVLHVPWCATVADTLELLRERLYGLACVVNEYGETIGIVTYEDIIDTILTADASRAKRVLRREPVLEIGDGKYHVDGLTTLRYLAKRLGVDYDPNSDGLLTVTGLLHERLQRFPDVGDRLEWCGFDVRVIDVPRRGRLRVMLSPAEPSLEAPQENA</sequence>
<feature type="domain" description="CBS" evidence="6">
    <location>
        <begin position="273"/>
        <end position="329"/>
    </location>
</feature>